<keyword evidence="1 4" id="KW-0808">Transferase</keyword>
<feature type="binding site" evidence="1">
    <location>
        <position position="221"/>
    </location>
    <ligand>
        <name>Mg(2+)</name>
        <dbReference type="ChEBI" id="CHEBI:18420"/>
        <label>3</label>
    </ligand>
</feature>
<dbReference type="Pfam" id="PF00586">
    <property type="entry name" value="AIRS"/>
    <property type="match status" value="1"/>
</dbReference>
<feature type="binding site" evidence="1">
    <location>
        <position position="151"/>
    </location>
    <ligand>
        <name>ATP</name>
        <dbReference type="ChEBI" id="CHEBI:30616"/>
    </ligand>
</feature>
<keyword evidence="1" id="KW-0479">Metal-binding</keyword>
<feature type="binding site" evidence="1">
    <location>
        <position position="107"/>
    </location>
    <ligand>
        <name>ATP</name>
        <dbReference type="ChEBI" id="CHEBI:30616"/>
    </ligand>
</feature>
<dbReference type="Pfam" id="PF02769">
    <property type="entry name" value="AIRS_C"/>
    <property type="match status" value="1"/>
</dbReference>
<feature type="binding site" evidence="1">
    <location>
        <position position="224"/>
    </location>
    <ligand>
        <name>Mg(2+)</name>
        <dbReference type="ChEBI" id="CHEBI:18420"/>
        <label>5</label>
    </ligand>
</feature>
<keyword evidence="1" id="KW-0784">Thiamine biosynthesis</keyword>
<evidence type="ECO:0000256" key="1">
    <source>
        <dbReference type="HAMAP-Rule" id="MF_02128"/>
    </source>
</evidence>
<organism evidence="4 5">
    <name type="scientific">Brevibacillus choshinensis</name>
    <dbReference type="NCBI Taxonomy" id="54911"/>
    <lineage>
        <taxon>Bacteria</taxon>
        <taxon>Bacillati</taxon>
        <taxon>Bacillota</taxon>
        <taxon>Bacilli</taxon>
        <taxon>Bacillales</taxon>
        <taxon>Paenibacillaceae</taxon>
        <taxon>Brevibacillus</taxon>
    </lineage>
</organism>
<dbReference type="HAMAP" id="MF_02128">
    <property type="entry name" value="TMP_kinase"/>
    <property type="match status" value="1"/>
</dbReference>
<protein>
    <recommendedName>
        <fullName evidence="1">Thiamine-monophosphate kinase</fullName>
        <shortName evidence="1">TMP kinase</shortName>
        <shortName evidence="1">Thiamine-phosphate kinase</shortName>
        <ecNumber evidence="1">2.7.4.16</ecNumber>
    </recommendedName>
</protein>
<comment type="miscellaneous">
    <text evidence="1">Reaction mechanism of ThiL seems to utilize a direct, inline transfer of the gamma-phosphate of ATP to TMP rather than a phosphorylated enzyme intermediate.</text>
</comment>
<feature type="binding site" evidence="1">
    <location>
        <position position="48"/>
    </location>
    <ligand>
        <name>Mg(2+)</name>
        <dbReference type="ChEBI" id="CHEBI:18420"/>
        <label>2</label>
    </ligand>
</feature>
<dbReference type="EC" id="2.7.4.16" evidence="1"/>
<comment type="similarity">
    <text evidence="1">Belongs to the thiamine-monophosphate kinase family.</text>
</comment>
<dbReference type="InterPro" id="IPR036676">
    <property type="entry name" value="PurM-like_C_sf"/>
</dbReference>
<comment type="catalytic activity">
    <reaction evidence="1">
        <text>thiamine phosphate + ATP = thiamine diphosphate + ADP</text>
        <dbReference type="Rhea" id="RHEA:15913"/>
        <dbReference type="ChEBI" id="CHEBI:30616"/>
        <dbReference type="ChEBI" id="CHEBI:37575"/>
        <dbReference type="ChEBI" id="CHEBI:58937"/>
        <dbReference type="ChEBI" id="CHEBI:456216"/>
        <dbReference type="EC" id="2.7.4.16"/>
    </reaction>
</comment>
<comment type="function">
    <text evidence="1">Catalyzes the ATP-dependent phosphorylation of thiamine-monophosphate (TMP) to form thiamine-pyrophosphate (TPP), the active form of vitamin B1.</text>
</comment>
<dbReference type="SUPFAM" id="SSF55326">
    <property type="entry name" value="PurM N-terminal domain-like"/>
    <property type="match status" value="1"/>
</dbReference>
<feature type="binding site" evidence="1">
    <location>
        <position position="332"/>
    </location>
    <ligand>
        <name>substrate</name>
    </ligand>
</feature>
<dbReference type="PANTHER" id="PTHR30270">
    <property type="entry name" value="THIAMINE-MONOPHOSPHATE KINASE"/>
    <property type="match status" value="1"/>
</dbReference>
<dbReference type="InterPro" id="IPR006283">
    <property type="entry name" value="ThiL-like"/>
</dbReference>
<dbReference type="RefSeq" id="WP_203355176.1">
    <property type="nucleotide sequence ID" value="NZ_CP069127.1"/>
</dbReference>
<proteinExistence type="inferred from homology"/>
<dbReference type="PANTHER" id="PTHR30270:SF0">
    <property type="entry name" value="THIAMINE-MONOPHOSPHATE KINASE"/>
    <property type="match status" value="1"/>
</dbReference>
<evidence type="ECO:0000313" key="4">
    <source>
        <dbReference type="EMBL" id="QRG68168.1"/>
    </source>
</evidence>
<comment type="pathway">
    <text evidence="1">Cofactor biosynthesis; thiamine diphosphate biosynthesis; thiamine diphosphate from thiamine phosphate: step 1/1.</text>
</comment>
<feature type="binding site" evidence="1">
    <location>
        <position position="31"/>
    </location>
    <ligand>
        <name>Mg(2+)</name>
        <dbReference type="ChEBI" id="CHEBI:18420"/>
        <label>3</label>
    </ligand>
</feature>
<dbReference type="EMBL" id="CP069127">
    <property type="protein sequence ID" value="QRG68168.1"/>
    <property type="molecule type" value="Genomic_DNA"/>
</dbReference>
<dbReference type="InterPro" id="IPR010918">
    <property type="entry name" value="PurM-like_C_dom"/>
</dbReference>
<evidence type="ECO:0000313" key="5">
    <source>
        <dbReference type="Proteomes" id="UP000596248"/>
    </source>
</evidence>
<gene>
    <name evidence="1 4" type="primary">thiL</name>
    <name evidence="4" type="ORF">JNE38_02890</name>
</gene>
<feature type="binding site" evidence="1">
    <location>
        <position position="274"/>
    </location>
    <ligand>
        <name>substrate</name>
    </ligand>
</feature>
<keyword evidence="1" id="KW-0067">ATP-binding</keyword>
<keyword evidence="1" id="KW-0547">Nucleotide-binding</keyword>
<feature type="binding site" evidence="1">
    <location>
        <position position="223"/>
    </location>
    <ligand>
        <name>ATP</name>
        <dbReference type="ChEBI" id="CHEBI:30616"/>
    </ligand>
</feature>
<comment type="caution">
    <text evidence="1">Lacks conserved residue(s) required for the propagation of feature annotation.</text>
</comment>
<dbReference type="CDD" id="cd02194">
    <property type="entry name" value="ThiL"/>
    <property type="match status" value="1"/>
</dbReference>
<feature type="binding site" evidence="1">
    <location>
        <position position="125"/>
    </location>
    <ligand>
        <name>Mg(2+)</name>
        <dbReference type="ChEBI" id="CHEBI:18420"/>
        <label>1</label>
    </ligand>
</feature>
<accession>A0ABX7FR15</accession>
<feature type="binding site" evidence="1">
    <location>
        <position position="77"/>
    </location>
    <ligand>
        <name>Mg(2+)</name>
        <dbReference type="ChEBI" id="CHEBI:18420"/>
        <label>3</label>
    </ligand>
</feature>
<evidence type="ECO:0000259" key="2">
    <source>
        <dbReference type="Pfam" id="PF00586"/>
    </source>
</evidence>
<dbReference type="InterPro" id="IPR016188">
    <property type="entry name" value="PurM-like_N"/>
</dbReference>
<feature type="binding site" evidence="1">
    <location>
        <position position="48"/>
    </location>
    <ligand>
        <name>Mg(2+)</name>
        <dbReference type="ChEBI" id="CHEBI:18420"/>
        <label>1</label>
    </ligand>
</feature>
<dbReference type="InterPro" id="IPR036921">
    <property type="entry name" value="PurM-like_N_sf"/>
</dbReference>
<feature type="domain" description="PurM-like N-terminal" evidence="2">
    <location>
        <begin position="29"/>
        <end position="143"/>
    </location>
</feature>
<keyword evidence="5" id="KW-1185">Reference proteome</keyword>
<sequence length="339" mass="36231">MAHDEFSLIRQWTRRSDGQEGDGLTVGIGDDAAVFTPTPAMEVVACCDAMVETVHFLKETMNPSDIGYKSVISNISDIAAMGGVPRYALVSIAVSPSWSAEMTSQIYDGIHEACKAYGVRLIGGDTVSAPDALQLSVTVLGEVEKGRAIRRSQAKAGQVVFVTGYVGCSAAGLHLLLQLKGTGETIPARYRQLVREHQRPSAQVNAGRILQAVRGNGALNDISDGLASELWEIAEASQAVLSIDASLIPIREDLRFYAERAGRDPLDWVFYGGEDYQLVGTADAEHVGALQEQFAAAGIPFAVIGRVDAREGQSAVACTRGGRQMPLPKAGFNHFGRPE</sequence>
<name>A0ABX7FR15_BRECH</name>
<dbReference type="PIRSF" id="PIRSF005303">
    <property type="entry name" value="Thiam_monoph_kin"/>
    <property type="match status" value="1"/>
</dbReference>
<feature type="domain" description="PurM-like C-terminal" evidence="3">
    <location>
        <begin position="155"/>
        <end position="314"/>
    </location>
</feature>
<evidence type="ECO:0000259" key="3">
    <source>
        <dbReference type="Pfam" id="PF02769"/>
    </source>
</evidence>
<feature type="binding site" evidence="1">
    <location>
        <position position="77"/>
    </location>
    <ligand>
        <name>Mg(2+)</name>
        <dbReference type="ChEBI" id="CHEBI:18420"/>
        <label>2</label>
    </ligand>
</feature>
<keyword evidence="1" id="KW-0460">Magnesium</keyword>
<reference evidence="4 5" key="1">
    <citation type="submission" date="2021-01" db="EMBL/GenBank/DDBJ databases">
        <title>Identification of strong promoters based on the transcriptome of Brevibacillus choshinensis.</title>
        <authorList>
            <person name="Yao D."/>
            <person name="Zhang K."/>
            <person name="Wu J."/>
        </authorList>
    </citation>
    <scope>NUCLEOTIDE SEQUENCE [LARGE SCALE GENOMIC DNA]</scope>
    <source>
        <strain evidence="4 5">HPD31-SP3</strain>
    </source>
</reference>
<dbReference type="NCBIfam" id="TIGR01379">
    <property type="entry name" value="thiL"/>
    <property type="match status" value="1"/>
</dbReference>
<dbReference type="Proteomes" id="UP000596248">
    <property type="component" value="Chromosome"/>
</dbReference>
<feature type="binding site" evidence="1">
    <location>
        <position position="77"/>
    </location>
    <ligand>
        <name>Mg(2+)</name>
        <dbReference type="ChEBI" id="CHEBI:18420"/>
        <label>4</label>
    </ligand>
</feature>
<dbReference type="Gene3D" id="3.90.650.10">
    <property type="entry name" value="PurM-like C-terminal domain"/>
    <property type="match status" value="1"/>
</dbReference>
<keyword evidence="1 4" id="KW-0418">Kinase</keyword>
<dbReference type="GO" id="GO:0009030">
    <property type="term" value="F:thiamine-phosphate kinase activity"/>
    <property type="evidence" value="ECO:0007669"/>
    <property type="project" value="UniProtKB-EC"/>
</dbReference>
<dbReference type="Gene3D" id="3.30.1330.10">
    <property type="entry name" value="PurM-like, N-terminal domain"/>
    <property type="match status" value="1"/>
</dbReference>
<feature type="binding site" evidence="1">
    <location>
        <begin position="124"/>
        <end position="125"/>
    </location>
    <ligand>
        <name>ATP</name>
        <dbReference type="ChEBI" id="CHEBI:30616"/>
    </ligand>
</feature>
<feature type="binding site" evidence="1">
    <location>
        <position position="55"/>
    </location>
    <ligand>
        <name>substrate</name>
    </ligand>
</feature>
<dbReference type="SUPFAM" id="SSF56042">
    <property type="entry name" value="PurM C-terminal domain-like"/>
    <property type="match status" value="1"/>
</dbReference>
<feature type="binding site" evidence="1">
    <location>
        <position position="31"/>
    </location>
    <ligand>
        <name>Mg(2+)</name>
        <dbReference type="ChEBI" id="CHEBI:18420"/>
        <label>4</label>
    </ligand>
</feature>